<dbReference type="PANTHER" id="PTHR24291">
    <property type="entry name" value="CYTOCHROME P450 FAMILY 4"/>
    <property type="match status" value="1"/>
</dbReference>
<evidence type="ECO:0000256" key="14">
    <source>
        <dbReference type="PIRSR" id="PIRSR602401-1"/>
    </source>
</evidence>
<evidence type="ECO:0000256" key="2">
    <source>
        <dbReference type="ARBA" id="ARBA00003690"/>
    </source>
</evidence>
<dbReference type="EMBL" id="JBEHCU010009393">
    <property type="protein sequence ID" value="KAL1379971.1"/>
    <property type="molecule type" value="Genomic_DNA"/>
</dbReference>
<dbReference type="GO" id="GO:0004497">
    <property type="term" value="F:monooxygenase activity"/>
    <property type="evidence" value="ECO:0007669"/>
    <property type="project" value="UniProtKB-KW"/>
</dbReference>
<evidence type="ECO:0000256" key="1">
    <source>
        <dbReference type="ARBA" id="ARBA00001971"/>
    </source>
</evidence>
<comment type="caution">
    <text evidence="15">The sequence shown here is derived from an EMBL/GenBank/DDBJ whole genome shotgun (WGS) entry which is preliminary data.</text>
</comment>
<keyword evidence="16" id="KW-1185">Reference proteome</keyword>
<organism evidence="15 16">
    <name type="scientific">Culex pipiens pipiens</name>
    <name type="common">Northern house mosquito</name>
    <dbReference type="NCBI Taxonomy" id="38569"/>
    <lineage>
        <taxon>Eukaryota</taxon>
        <taxon>Metazoa</taxon>
        <taxon>Ecdysozoa</taxon>
        <taxon>Arthropoda</taxon>
        <taxon>Hexapoda</taxon>
        <taxon>Insecta</taxon>
        <taxon>Pterygota</taxon>
        <taxon>Neoptera</taxon>
        <taxon>Endopterygota</taxon>
        <taxon>Diptera</taxon>
        <taxon>Nematocera</taxon>
        <taxon>Culicoidea</taxon>
        <taxon>Culicidae</taxon>
        <taxon>Culicinae</taxon>
        <taxon>Culicini</taxon>
        <taxon>Culex</taxon>
        <taxon>Culex</taxon>
    </lineage>
</organism>
<dbReference type="Pfam" id="PF00067">
    <property type="entry name" value="p450"/>
    <property type="match status" value="2"/>
</dbReference>
<dbReference type="GO" id="GO:0046872">
    <property type="term" value="F:metal ion binding"/>
    <property type="evidence" value="ECO:0007669"/>
    <property type="project" value="UniProtKB-KW"/>
</dbReference>
<evidence type="ECO:0000256" key="11">
    <source>
        <dbReference type="ARBA" id="ARBA00023004"/>
    </source>
</evidence>
<keyword evidence="9" id="KW-0492">Microsome</keyword>
<evidence type="ECO:0000256" key="3">
    <source>
        <dbReference type="ARBA" id="ARBA00004174"/>
    </source>
</evidence>
<dbReference type="InterPro" id="IPR002401">
    <property type="entry name" value="Cyt_P450_E_grp-I"/>
</dbReference>
<comment type="cofactor">
    <cofactor evidence="1 14">
        <name>heme</name>
        <dbReference type="ChEBI" id="CHEBI:30413"/>
    </cofactor>
</comment>
<proteinExistence type="inferred from homology"/>
<dbReference type="Gene3D" id="1.10.630.10">
    <property type="entry name" value="Cytochrome P450"/>
    <property type="match status" value="2"/>
</dbReference>
<comment type="function">
    <text evidence="2">May be involved in the metabolism of insect hormones and in the breakdown of synthetic insecticides.</text>
</comment>
<dbReference type="InterPro" id="IPR036396">
    <property type="entry name" value="Cyt_P450_sf"/>
</dbReference>
<dbReference type="AlphaFoldDB" id="A0ABD1CU65"/>
<protein>
    <recommendedName>
        <fullName evidence="17">Cytochrome P450</fullName>
    </recommendedName>
</protein>
<evidence type="ECO:0000313" key="15">
    <source>
        <dbReference type="EMBL" id="KAL1379971.1"/>
    </source>
</evidence>
<gene>
    <name evidence="15" type="ORF">pipiens_014532</name>
</gene>
<dbReference type="PANTHER" id="PTHR24291:SF189">
    <property type="entry name" value="CYTOCHROME P450 4C3-RELATED"/>
    <property type="match status" value="1"/>
</dbReference>
<dbReference type="InterPro" id="IPR001128">
    <property type="entry name" value="Cyt_P450"/>
</dbReference>
<keyword evidence="10" id="KW-0560">Oxidoreductase</keyword>
<reference evidence="15 16" key="1">
    <citation type="submission" date="2024-05" db="EMBL/GenBank/DDBJ databases">
        <title>Culex pipiens pipiens assembly and annotation.</title>
        <authorList>
            <person name="Alout H."/>
            <person name="Durand T."/>
        </authorList>
    </citation>
    <scope>NUCLEOTIDE SEQUENCE [LARGE SCALE GENOMIC DNA]</scope>
    <source>
        <strain evidence="15">HA-2024</strain>
        <tissue evidence="15">Whole body</tissue>
    </source>
</reference>
<evidence type="ECO:0008006" key="17">
    <source>
        <dbReference type="Google" id="ProtNLM"/>
    </source>
</evidence>
<keyword evidence="12" id="KW-0503">Monooxygenase</keyword>
<dbReference type="PRINTS" id="PR00463">
    <property type="entry name" value="EP450I"/>
</dbReference>
<evidence type="ECO:0000256" key="4">
    <source>
        <dbReference type="ARBA" id="ARBA00004406"/>
    </source>
</evidence>
<comment type="similarity">
    <text evidence="5">Belongs to the cytochrome P450 family.</text>
</comment>
<keyword evidence="6 14" id="KW-0349">Heme</keyword>
<evidence type="ECO:0000256" key="5">
    <source>
        <dbReference type="ARBA" id="ARBA00010617"/>
    </source>
</evidence>
<dbReference type="FunFam" id="1.10.630.10:FF:000035">
    <property type="entry name" value="CYtochrome P450 family"/>
    <property type="match status" value="1"/>
</dbReference>
<evidence type="ECO:0000256" key="12">
    <source>
        <dbReference type="ARBA" id="ARBA00023033"/>
    </source>
</evidence>
<comment type="subcellular location">
    <subcellularLocation>
        <location evidence="4">Endoplasmic reticulum membrane</location>
        <topology evidence="4">Peripheral membrane protein</topology>
    </subcellularLocation>
    <subcellularLocation>
        <location evidence="3">Microsome membrane</location>
        <topology evidence="3">Peripheral membrane protein</topology>
    </subcellularLocation>
</comment>
<evidence type="ECO:0000256" key="6">
    <source>
        <dbReference type="ARBA" id="ARBA00022617"/>
    </source>
</evidence>
<evidence type="ECO:0000256" key="13">
    <source>
        <dbReference type="ARBA" id="ARBA00023136"/>
    </source>
</evidence>
<dbReference type="SUPFAM" id="SSF48264">
    <property type="entry name" value="Cytochrome P450"/>
    <property type="match status" value="2"/>
</dbReference>
<accession>A0ABD1CU65</accession>
<dbReference type="PROSITE" id="PS00086">
    <property type="entry name" value="CYTOCHROME_P450"/>
    <property type="match status" value="1"/>
</dbReference>
<dbReference type="InterPro" id="IPR050196">
    <property type="entry name" value="Cytochrome_P450_Monoox"/>
</dbReference>
<evidence type="ECO:0000313" key="16">
    <source>
        <dbReference type="Proteomes" id="UP001562425"/>
    </source>
</evidence>
<evidence type="ECO:0000256" key="7">
    <source>
        <dbReference type="ARBA" id="ARBA00022723"/>
    </source>
</evidence>
<sequence>MGLLILTALISVLSGILYWIHRKQYKFAEKWPTVEPVYPLVGNTLKVVGKNDVERFEIVKRTFEACDRITKAWAGPKLFLLTSHPDLIQQLLNSPDCLEKPFLYRFAGFGKGLFTAKYHFWKGLRKRLNGTFNQQVVNGFVPLFVKCAEKMVAGLDKYVDGATVNVHKYTEIVFLEMACSTTLGGDIFERPGKHEFAVGLDLAFKGASKRMISPYLYPDVVYRLTSYCTELKNARKVVVDFFLKQYRFADKWPTFEPAFPLIGNTLMMVGKSDVERFEVIRQLFQESDRIIKVWAGPKLFLLTSHPDLIQQLLNSPDCLEKPFLYKFAGFGKGLFTAKYHFWKGLRKRLNGTFNQQVVNGFVPLFVKCAEKMVAGLNEHENGATVNVHKYTEVAFLEMACATTLGGDVLERPGKHEFAKGLDLAFKGASKRMISPYLYPDAVYRLTNYYNELMSARKIVVDFFLELVSERRQYLSNNNNYDDSVECFGEEKDETTSDQPRIFVDELLKVSRDGKTFSETEITDNMYAVITGAVDTSSLVTAHACLFLSFYPEVQDRLFKEVDEFYPADCACLDFSPATLKQLRYTEMFLNEVQRHWPVVPSIARQNIAAIEIDGVRVPPGQTFIIGINALHHRKDVWGPDAERFDPENFSEERLKQRHSYAFLPFSGGKRICIGYKYAQIAMKIVMIYLVRNFKFSSKIKPEDVRFKHDLTMKLAFDHLVQITKRNPRN</sequence>
<dbReference type="GO" id="GO:0005789">
    <property type="term" value="C:endoplasmic reticulum membrane"/>
    <property type="evidence" value="ECO:0007669"/>
    <property type="project" value="UniProtKB-SubCell"/>
</dbReference>
<keyword evidence="11 14" id="KW-0408">Iron</keyword>
<keyword evidence="7 14" id="KW-0479">Metal-binding</keyword>
<dbReference type="InterPro" id="IPR017972">
    <property type="entry name" value="Cyt_P450_CS"/>
</dbReference>
<evidence type="ECO:0000256" key="8">
    <source>
        <dbReference type="ARBA" id="ARBA00022824"/>
    </source>
</evidence>
<dbReference type="Proteomes" id="UP001562425">
    <property type="component" value="Unassembled WGS sequence"/>
</dbReference>
<evidence type="ECO:0000256" key="10">
    <source>
        <dbReference type="ARBA" id="ARBA00023002"/>
    </source>
</evidence>
<feature type="binding site" description="axial binding residue" evidence="14">
    <location>
        <position position="672"/>
    </location>
    <ligand>
        <name>heme</name>
        <dbReference type="ChEBI" id="CHEBI:30413"/>
    </ligand>
    <ligandPart>
        <name>Fe</name>
        <dbReference type="ChEBI" id="CHEBI:18248"/>
    </ligandPart>
</feature>
<name>A0ABD1CU65_CULPP</name>
<evidence type="ECO:0000256" key="9">
    <source>
        <dbReference type="ARBA" id="ARBA00022848"/>
    </source>
</evidence>
<keyword evidence="8" id="KW-0256">Endoplasmic reticulum</keyword>
<keyword evidence="13" id="KW-0472">Membrane</keyword>